<dbReference type="EMBL" id="JARMAB010000004">
    <property type="protein sequence ID" value="MED1202196.1"/>
    <property type="molecule type" value="Genomic_DNA"/>
</dbReference>
<accession>A0ABU6MBZ6</accession>
<comment type="caution">
    <text evidence="3">The sequence shown here is derived from an EMBL/GenBank/DDBJ whole genome shotgun (WGS) entry which is preliminary data.</text>
</comment>
<sequence length="166" mass="18174">MKETIRELFNQSLENADTEDVKVLEQLLKGFLNSKKNSERPLISHLLNMEKTVDAETSYITTPINSITDNSFRIVHGGITATVMDTAMGILANQLLPEGYSAVTSNMNIHYIAPGIGEKVKASAKLIHKGSNTLVMEGSVFRDDGKQIAHGTGTFFIVPPNDGRKI</sequence>
<dbReference type="InterPro" id="IPR029069">
    <property type="entry name" value="HotDog_dom_sf"/>
</dbReference>
<dbReference type="Pfam" id="PF03061">
    <property type="entry name" value="4HBT"/>
    <property type="match status" value="1"/>
</dbReference>
<dbReference type="CDD" id="cd03443">
    <property type="entry name" value="PaaI_thioesterase"/>
    <property type="match status" value="1"/>
</dbReference>
<reference evidence="3 4" key="1">
    <citation type="submission" date="2023-03" db="EMBL/GenBank/DDBJ databases">
        <title>Bacillus Genome Sequencing.</title>
        <authorList>
            <person name="Dunlap C."/>
        </authorList>
    </citation>
    <scope>NUCLEOTIDE SEQUENCE [LARGE SCALE GENOMIC DNA]</scope>
    <source>
        <strain evidence="3 4">B-23453</strain>
    </source>
</reference>
<dbReference type="Proteomes" id="UP001341444">
    <property type="component" value="Unassembled WGS sequence"/>
</dbReference>
<dbReference type="RefSeq" id="WP_066264862.1">
    <property type="nucleotide sequence ID" value="NZ_JARMAB010000004.1"/>
</dbReference>
<evidence type="ECO:0000259" key="2">
    <source>
        <dbReference type="Pfam" id="PF03061"/>
    </source>
</evidence>
<protein>
    <submittedName>
        <fullName evidence="3">PaaI family thioesterase</fullName>
    </submittedName>
</protein>
<evidence type="ECO:0000256" key="1">
    <source>
        <dbReference type="ARBA" id="ARBA00022801"/>
    </source>
</evidence>
<keyword evidence="1" id="KW-0378">Hydrolase</keyword>
<evidence type="ECO:0000313" key="4">
    <source>
        <dbReference type="Proteomes" id="UP001341444"/>
    </source>
</evidence>
<dbReference type="SUPFAM" id="SSF54637">
    <property type="entry name" value="Thioesterase/thiol ester dehydrase-isomerase"/>
    <property type="match status" value="1"/>
</dbReference>
<dbReference type="NCBIfam" id="TIGR00369">
    <property type="entry name" value="unchar_dom_1"/>
    <property type="match status" value="1"/>
</dbReference>
<gene>
    <name evidence="3" type="ORF">P4T90_03700</name>
</gene>
<proteinExistence type="predicted"/>
<dbReference type="InterPro" id="IPR003736">
    <property type="entry name" value="PAAI_dom"/>
</dbReference>
<dbReference type="InterPro" id="IPR006683">
    <property type="entry name" value="Thioestr_dom"/>
</dbReference>
<dbReference type="Gene3D" id="3.10.129.10">
    <property type="entry name" value="Hotdog Thioesterase"/>
    <property type="match status" value="1"/>
</dbReference>
<evidence type="ECO:0000313" key="3">
    <source>
        <dbReference type="EMBL" id="MED1202196.1"/>
    </source>
</evidence>
<feature type="domain" description="Thioesterase" evidence="2">
    <location>
        <begin position="74"/>
        <end position="148"/>
    </location>
</feature>
<name>A0ABU6MBZ6_9BACI</name>
<organism evidence="3 4">
    <name type="scientific">Heyndrickxia acidicola</name>
    <dbReference type="NCBI Taxonomy" id="209389"/>
    <lineage>
        <taxon>Bacteria</taxon>
        <taxon>Bacillati</taxon>
        <taxon>Bacillota</taxon>
        <taxon>Bacilli</taxon>
        <taxon>Bacillales</taxon>
        <taxon>Bacillaceae</taxon>
        <taxon>Heyndrickxia</taxon>
    </lineage>
</organism>
<keyword evidence="4" id="KW-1185">Reference proteome</keyword>